<keyword evidence="3" id="KW-0408">Iron</keyword>
<protein>
    <submittedName>
        <fullName evidence="6">CDGSH-type Zn-finger protein</fullName>
    </submittedName>
</protein>
<feature type="domain" description="Iron-binding zinc finger CDGSH type" evidence="5">
    <location>
        <begin position="98"/>
        <end position="147"/>
    </location>
</feature>
<dbReference type="RefSeq" id="WP_133474596.1">
    <property type="nucleotide sequence ID" value="NZ_SNWP01000011.1"/>
</dbReference>
<evidence type="ECO:0000259" key="5">
    <source>
        <dbReference type="SMART" id="SM00704"/>
    </source>
</evidence>
<dbReference type="InterPro" id="IPR010693">
    <property type="entry name" value="Divergent_4Fe-4S_mono-cluster"/>
</dbReference>
<dbReference type="Proteomes" id="UP000295741">
    <property type="component" value="Unassembled WGS sequence"/>
</dbReference>
<dbReference type="GO" id="GO:0051537">
    <property type="term" value="F:2 iron, 2 sulfur cluster binding"/>
    <property type="evidence" value="ECO:0007669"/>
    <property type="project" value="UniProtKB-KW"/>
</dbReference>
<keyword evidence="4" id="KW-0411">Iron-sulfur</keyword>
<accession>A0A4R6IVM2</accession>
<evidence type="ECO:0000256" key="3">
    <source>
        <dbReference type="ARBA" id="ARBA00023004"/>
    </source>
</evidence>
<reference evidence="6 7" key="1">
    <citation type="submission" date="2019-03" db="EMBL/GenBank/DDBJ databases">
        <title>Genomic Encyclopedia of Archaeal and Bacterial Type Strains, Phase II (KMG-II): from individual species to whole genera.</title>
        <authorList>
            <person name="Goeker M."/>
        </authorList>
    </citation>
    <scope>NUCLEOTIDE SEQUENCE [LARGE SCALE GENOMIC DNA]</scope>
    <source>
        <strain evidence="6 7">DSM 28323</strain>
    </source>
</reference>
<gene>
    <name evidence="6" type="ORF">BC659_2022</name>
</gene>
<evidence type="ECO:0000313" key="6">
    <source>
        <dbReference type="EMBL" id="TDO26713.1"/>
    </source>
</evidence>
<keyword evidence="7" id="KW-1185">Reference proteome</keyword>
<dbReference type="InterPro" id="IPR042216">
    <property type="entry name" value="MitoNEET_CISD"/>
</dbReference>
<keyword evidence="2" id="KW-0479">Metal-binding</keyword>
<evidence type="ECO:0000313" key="7">
    <source>
        <dbReference type="Proteomes" id="UP000295741"/>
    </source>
</evidence>
<dbReference type="AlphaFoldDB" id="A0A4R6IVM2"/>
<proteinExistence type="predicted"/>
<dbReference type="SMART" id="SM00704">
    <property type="entry name" value="ZnF_CDGSH"/>
    <property type="match status" value="1"/>
</dbReference>
<evidence type="ECO:0000256" key="2">
    <source>
        <dbReference type="ARBA" id="ARBA00022723"/>
    </source>
</evidence>
<dbReference type="Pfam" id="PF06902">
    <property type="entry name" value="Fer4_19"/>
    <property type="match status" value="1"/>
</dbReference>
<sequence>MPKSTFKYTNNEVTVVWKPDTCIHSRICWTQLREVFDPAKRPWINMEASTTEAIIEQVKKCPSGALSYYLNAEGEKEVTAEIETAVQASILNIEIKKNGPILITTDCVITHGDGSKETKQGTTALCRCGQSANKPYCDGTHRKVGFETEK</sequence>
<name>A0A4R6IVM2_9BACT</name>
<dbReference type="InterPro" id="IPR018967">
    <property type="entry name" value="FeS-contain_CDGSH-typ"/>
</dbReference>
<dbReference type="GO" id="GO:0046872">
    <property type="term" value="F:metal ion binding"/>
    <property type="evidence" value="ECO:0007669"/>
    <property type="project" value="UniProtKB-KW"/>
</dbReference>
<evidence type="ECO:0000256" key="4">
    <source>
        <dbReference type="ARBA" id="ARBA00023014"/>
    </source>
</evidence>
<organism evidence="6 7">
    <name type="scientific">Sediminibacterium goheungense</name>
    <dbReference type="NCBI Taxonomy" id="1086393"/>
    <lineage>
        <taxon>Bacteria</taxon>
        <taxon>Pseudomonadati</taxon>
        <taxon>Bacteroidota</taxon>
        <taxon>Chitinophagia</taxon>
        <taxon>Chitinophagales</taxon>
        <taxon>Chitinophagaceae</taxon>
        <taxon>Sediminibacterium</taxon>
    </lineage>
</organism>
<comment type="caution">
    <text evidence="6">The sequence shown here is derived from an EMBL/GenBank/DDBJ whole genome shotgun (WGS) entry which is preliminary data.</text>
</comment>
<evidence type="ECO:0000256" key="1">
    <source>
        <dbReference type="ARBA" id="ARBA00022714"/>
    </source>
</evidence>
<dbReference type="Gene3D" id="3.40.5.90">
    <property type="entry name" value="CDGSH iron-sulfur domain, mitoNEET-type"/>
    <property type="match status" value="1"/>
</dbReference>
<dbReference type="OrthoDB" id="9795032at2"/>
<dbReference type="Pfam" id="PF09360">
    <property type="entry name" value="zf-CDGSH"/>
    <property type="match status" value="1"/>
</dbReference>
<keyword evidence="1" id="KW-0001">2Fe-2S</keyword>
<dbReference type="GO" id="GO:0005737">
    <property type="term" value="C:cytoplasm"/>
    <property type="evidence" value="ECO:0007669"/>
    <property type="project" value="UniProtKB-ARBA"/>
</dbReference>
<dbReference type="EMBL" id="SNWP01000011">
    <property type="protein sequence ID" value="TDO26713.1"/>
    <property type="molecule type" value="Genomic_DNA"/>
</dbReference>